<name>A0A0P8E3X4_9EURY</name>
<organism evidence="2 3">
    <name type="scientific">Candidatus Methanoperedens nitratireducens</name>
    <dbReference type="NCBI Taxonomy" id="1392998"/>
    <lineage>
        <taxon>Archaea</taxon>
        <taxon>Methanobacteriati</taxon>
        <taxon>Methanobacteriota</taxon>
        <taxon>Stenosarchaea group</taxon>
        <taxon>Methanomicrobia</taxon>
        <taxon>Methanosarcinales</taxon>
        <taxon>ANME-2 cluster</taxon>
        <taxon>Candidatus Methanoperedentaceae</taxon>
        <taxon>Candidatus Methanoperedens</taxon>
    </lineage>
</organism>
<dbReference type="EMBL" id="LKCM01000015">
    <property type="protein sequence ID" value="KPQ45284.1"/>
    <property type="molecule type" value="Genomic_DNA"/>
</dbReference>
<keyword evidence="1" id="KW-0812">Transmembrane</keyword>
<keyword evidence="1" id="KW-1133">Transmembrane helix</keyword>
<keyword evidence="1" id="KW-0472">Membrane</keyword>
<sequence length="241" mass="26072">MEDKCPKCGETLITRTIKKKIGPGSIEYPVAQTCPKCNWNKDLTGAGDVVAKPVMQDADEAKKEKKEEKKVQITSQVKPLDLTGTGTSKPAASPSSINSLIMIVLAILVVGAIAWVFFVDPTEEKQDDPVATPTPIITSTPVLTPAATVVPEVKASGKQISVRLETNRGINPKSVTIKAGDEVVWINDGTYAVTLVSSDDLFEDKLLNNDKRTNYTFKTSGNFSFYLKNDKNLAGTIIVET</sequence>
<dbReference type="PANTHER" id="PTHR36507:SF1">
    <property type="entry name" value="BLL1555 PROTEIN"/>
    <property type="match status" value="1"/>
</dbReference>
<feature type="transmembrane region" description="Helical" evidence="1">
    <location>
        <begin position="97"/>
        <end position="118"/>
    </location>
</feature>
<dbReference type="InterPro" id="IPR052721">
    <property type="entry name" value="ET_Amicyanin"/>
</dbReference>
<dbReference type="Proteomes" id="UP000050360">
    <property type="component" value="Unassembled WGS sequence"/>
</dbReference>
<gene>
    <name evidence="2" type="ORF">MPEBLZ_00165</name>
</gene>
<evidence type="ECO:0000313" key="2">
    <source>
        <dbReference type="EMBL" id="KPQ45284.1"/>
    </source>
</evidence>
<protein>
    <submittedName>
        <fullName evidence="2">Plastocyanin/azurin family copper binding protein</fullName>
    </submittedName>
</protein>
<dbReference type="AlphaFoldDB" id="A0A0P8E3X4"/>
<reference evidence="2 3" key="1">
    <citation type="submission" date="2015-09" db="EMBL/GenBank/DDBJ databases">
        <title>A metagenomics-based metabolic model of nitrate-dependent anaerobic oxidation of methane by Methanoperedens-like archaea.</title>
        <authorList>
            <person name="Arshad A."/>
            <person name="Speth D.R."/>
            <person name="De Graaf R.M."/>
            <person name="Op Den Camp H.J."/>
            <person name="Jetten M.S."/>
            <person name="Welte C.U."/>
        </authorList>
    </citation>
    <scope>NUCLEOTIDE SEQUENCE [LARGE SCALE GENOMIC DNA]</scope>
</reference>
<dbReference type="Gene3D" id="2.60.40.420">
    <property type="entry name" value="Cupredoxins - blue copper proteins"/>
    <property type="match status" value="1"/>
</dbReference>
<proteinExistence type="predicted"/>
<evidence type="ECO:0000313" key="3">
    <source>
        <dbReference type="Proteomes" id="UP000050360"/>
    </source>
</evidence>
<comment type="caution">
    <text evidence="2">The sequence shown here is derived from an EMBL/GenBank/DDBJ whole genome shotgun (WGS) entry which is preliminary data.</text>
</comment>
<evidence type="ECO:0000256" key="1">
    <source>
        <dbReference type="SAM" id="Phobius"/>
    </source>
</evidence>
<accession>A0A0P8E3X4</accession>
<dbReference type="PANTHER" id="PTHR36507">
    <property type="entry name" value="BLL1555 PROTEIN"/>
    <property type="match status" value="1"/>
</dbReference>
<dbReference type="SUPFAM" id="SSF49503">
    <property type="entry name" value="Cupredoxins"/>
    <property type="match status" value="1"/>
</dbReference>
<dbReference type="InterPro" id="IPR008972">
    <property type="entry name" value="Cupredoxin"/>
</dbReference>